<dbReference type="Proteomes" id="UP000646053">
    <property type="component" value="Unassembled WGS sequence"/>
</dbReference>
<protein>
    <submittedName>
        <fullName evidence="1">Uncharacterized protein</fullName>
    </submittedName>
</protein>
<organism evidence="1 2">
    <name type="scientific">Myxacorys almedinensis A</name>
    <dbReference type="NCBI Taxonomy" id="2690445"/>
    <lineage>
        <taxon>Bacteria</taxon>
        <taxon>Bacillati</taxon>
        <taxon>Cyanobacteriota</taxon>
        <taxon>Cyanophyceae</taxon>
        <taxon>Leptolyngbyales</taxon>
        <taxon>Leptolyngbyaceae</taxon>
        <taxon>Myxacorys</taxon>
        <taxon>Myxacorys almedinensis</taxon>
    </lineage>
</organism>
<name>A0A8J7Z4B9_9CYAN</name>
<dbReference type="AlphaFoldDB" id="A0A8J7Z4B9"/>
<dbReference type="RefSeq" id="WP_162423391.1">
    <property type="nucleotide sequence ID" value="NZ_WVIE01000011.1"/>
</dbReference>
<evidence type="ECO:0000313" key="2">
    <source>
        <dbReference type="Proteomes" id="UP000646053"/>
    </source>
</evidence>
<reference evidence="1" key="1">
    <citation type="submission" date="2019-12" db="EMBL/GenBank/DDBJ databases">
        <title>High-Quality draft genome sequences of three cyanobacteria isolated from the limestone walls of the Old Cathedral of Coimbra.</title>
        <authorList>
            <person name="Tiago I."/>
            <person name="Soares F."/>
            <person name="Portugal A."/>
        </authorList>
    </citation>
    <scope>NUCLEOTIDE SEQUENCE</scope>
    <source>
        <strain evidence="1">A</strain>
    </source>
</reference>
<sequence>MSKGNQKRTVLAPQQVVSSSHLPANCIISVNLDDDEDVQWTWTFLPSGERYVSGYTIVKQAGSVHQNTSV</sequence>
<proteinExistence type="predicted"/>
<gene>
    <name evidence="1" type="ORF">GS601_11305</name>
</gene>
<keyword evidence="2" id="KW-1185">Reference proteome</keyword>
<comment type="caution">
    <text evidence="1">The sequence shown here is derived from an EMBL/GenBank/DDBJ whole genome shotgun (WGS) entry which is preliminary data.</text>
</comment>
<evidence type="ECO:0000313" key="1">
    <source>
        <dbReference type="EMBL" id="NDJ17873.1"/>
    </source>
</evidence>
<dbReference type="EMBL" id="WVIE01000011">
    <property type="protein sequence ID" value="NDJ17873.1"/>
    <property type="molecule type" value="Genomic_DNA"/>
</dbReference>
<accession>A0A8J7Z4B9</accession>